<dbReference type="InterPro" id="IPR050679">
    <property type="entry name" value="Bact_HTH_transcr_reg"/>
</dbReference>
<dbReference type="EMBL" id="JAUSVK010000001">
    <property type="protein sequence ID" value="MDQ0395354.1"/>
    <property type="molecule type" value="Genomic_DNA"/>
</dbReference>
<dbReference type="Gene3D" id="1.10.10.10">
    <property type="entry name" value="Winged helix-like DNA-binding domain superfamily/Winged helix DNA-binding domain"/>
    <property type="match status" value="1"/>
</dbReference>
<evidence type="ECO:0000256" key="1">
    <source>
        <dbReference type="ARBA" id="ARBA00023015"/>
    </source>
</evidence>
<dbReference type="Proteomes" id="UP001237448">
    <property type="component" value="Unassembled WGS sequence"/>
</dbReference>
<evidence type="ECO:0000259" key="5">
    <source>
        <dbReference type="PROSITE" id="PS50949"/>
    </source>
</evidence>
<dbReference type="Gene3D" id="3.40.1410.10">
    <property type="entry name" value="Chorismate lyase-like"/>
    <property type="match status" value="1"/>
</dbReference>
<dbReference type="InterPro" id="IPR010248">
    <property type="entry name" value="His_ut_repres"/>
</dbReference>
<keyword evidence="1" id="KW-0805">Transcription regulation</keyword>
<dbReference type="RefSeq" id="WP_307433969.1">
    <property type="nucleotide sequence ID" value="NZ_JAUSVK010000001.1"/>
</dbReference>
<dbReference type="SMART" id="SM00345">
    <property type="entry name" value="HTH_GNTR"/>
    <property type="match status" value="1"/>
</dbReference>
<dbReference type="PANTHER" id="PTHR44846:SF16">
    <property type="entry name" value="TRANSCRIPTIONAL REGULATOR PHNF-RELATED"/>
    <property type="match status" value="1"/>
</dbReference>
<dbReference type="Pfam" id="PF00392">
    <property type="entry name" value="GntR"/>
    <property type="match status" value="1"/>
</dbReference>
<dbReference type="SUPFAM" id="SSF46785">
    <property type="entry name" value="Winged helix' DNA-binding domain"/>
    <property type="match status" value="1"/>
</dbReference>
<evidence type="ECO:0000256" key="4">
    <source>
        <dbReference type="NCBIfam" id="TIGR02018"/>
    </source>
</evidence>
<dbReference type="InterPro" id="IPR036388">
    <property type="entry name" value="WH-like_DNA-bd_sf"/>
</dbReference>
<keyword evidence="3" id="KW-0804">Transcription</keyword>
<proteinExistence type="predicted"/>
<dbReference type="InterPro" id="IPR000524">
    <property type="entry name" value="Tscrpt_reg_HTH_GntR"/>
</dbReference>
<dbReference type="Pfam" id="PF07702">
    <property type="entry name" value="UTRA"/>
    <property type="match status" value="1"/>
</dbReference>
<gene>
    <name evidence="6" type="ORF">J3R73_005146</name>
</gene>
<accession>A0ABU0FMJ3</accession>
<evidence type="ECO:0000256" key="2">
    <source>
        <dbReference type="ARBA" id="ARBA00023125"/>
    </source>
</evidence>
<dbReference type="InterPro" id="IPR011663">
    <property type="entry name" value="UTRA"/>
</dbReference>
<dbReference type="PROSITE" id="PS50949">
    <property type="entry name" value="HTH_GNTR"/>
    <property type="match status" value="1"/>
</dbReference>
<protein>
    <recommendedName>
        <fullName evidence="4">Histidine utilization repressor</fullName>
    </recommendedName>
</protein>
<dbReference type="SUPFAM" id="SSF64288">
    <property type="entry name" value="Chorismate lyase-like"/>
    <property type="match status" value="1"/>
</dbReference>
<dbReference type="SMART" id="SM00866">
    <property type="entry name" value="UTRA"/>
    <property type="match status" value="1"/>
</dbReference>
<keyword evidence="7" id="KW-1185">Reference proteome</keyword>
<evidence type="ECO:0000313" key="6">
    <source>
        <dbReference type="EMBL" id="MDQ0395354.1"/>
    </source>
</evidence>
<comment type="caution">
    <text evidence="6">The sequence shown here is derived from an EMBL/GenBank/DDBJ whole genome shotgun (WGS) entry which is preliminary data.</text>
</comment>
<dbReference type="PANTHER" id="PTHR44846">
    <property type="entry name" value="MANNOSYL-D-GLYCERATE TRANSPORT/METABOLISM SYSTEM REPRESSOR MNGR-RELATED"/>
    <property type="match status" value="1"/>
</dbReference>
<dbReference type="PRINTS" id="PR00035">
    <property type="entry name" value="HTHGNTR"/>
</dbReference>
<dbReference type="InterPro" id="IPR036390">
    <property type="entry name" value="WH_DNA-bd_sf"/>
</dbReference>
<dbReference type="InterPro" id="IPR028978">
    <property type="entry name" value="Chorismate_lyase_/UTRA_dom_sf"/>
</dbReference>
<dbReference type="NCBIfam" id="TIGR02018">
    <property type="entry name" value="his_ut_repres"/>
    <property type="match status" value="1"/>
</dbReference>
<sequence length="264" mass="29049">MSGPGRRKADVADAVTPLYAEVKHHIMTRVLSGEWPPGHRIPSESELVELLDVSRMTVNRALRELSLEGVLIRMQGRGSFVAGGNSRSDVFEVTNIAEEIRSRGHDYSAQILLLDTLKATPDVADRLELSIGSPVFHSIIVHCENEVPVQLEDRYVNPIVVPDYLDSDFSSVTPNQVLSAAVPWSEAEHRIEAVLPQAWECKLLAIARADPCLLIRRRTWAAGWTGPEGAPGGEGADPVVTSVRLLLPGGRYRIENRRRANRAG</sequence>
<evidence type="ECO:0000256" key="3">
    <source>
        <dbReference type="ARBA" id="ARBA00023163"/>
    </source>
</evidence>
<dbReference type="CDD" id="cd07377">
    <property type="entry name" value="WHTH_GntR"/>
    <property type="match status" value="1"/>
</dbReference>
<organism evidence="6 7">
    <name type="scientific">Labrys monachus</name>
    <dbReference type="NCBI Taxonomy" id="217067"/>
    <lineage>
        <taxon>Bacteria</taxon>
        <taxon>Pseudomonadati</taxon>
        <taxon>Pseudomonadota</taxon>
        <taxon>Alphaproteobacteria</taxon>
        <taxon>Hyphomicrobiales</taxon>
        <taxon>Xanthobacteraceae</taxon>
        <taxon>Labrys</taxon>
    </lineage>
</organism>
<feature type="domain" description="HTH gntR-type" evidence="5">
    <location>
        <begin position="16"/>
        <end position="84"/>
    </location>
</feature>
<keyword evidence="2" id="KW-0238">DNA-binding</keyword>
<reference evidence="6 7" key="1">
    <citation type="submission" date="2023-07" db="EMBL/GenBank/DDBJ databases">
        <title>Genomic Encyclopedia of Type Strains, Phase IV (KMG-IV): sequencing the most valuable type-strain genomes for metagenomic binning, comparative biology and taxonomic classification.</title>
        <authorList>
            <person name="Goeker M."/>
        </authorList>
    </citation>
    <scope>NUCLEOTIDE SEQUENCE [LARGE SCALE GENOMIC DNA]</scope>
    <source>
        <strain evidence="6 7">DSM 5896</strain>
    </source>
</reference>
<evidence type="ECO:0000313" key="7">
    <source>
        <dbReference type="Proteomes" id="UP001237448"/>
    </source>
</evidence>
<name>A0ABU0FMJ3_9HYPH</name>